<sequence length="106" mass="12017">MPTVFPACRKRRLKGRTCTVFDIRTCRLNYCGLGQHTERNLIDKFLSDVVNWRHNCPFILVLESQAILKILYFKGESGIRVQVHSCGGLGGLGPQMFVRPPKLLVS</sequence>
<comment type="caution">
    <text evidence="1">The sequence shown here is derived from an EMBL/GenBank/DDBJ whole genome shotgun (WGS) entry which is preliminary data.</text>
</comment>
<dbReference type="EMBL" id="JAIZAY010000001">
    <property type="protein sequence ID" value="KAJ8050147.1"/>
    <property type="molecule type" value="Genomic_DNA"/>
</dbReference>
<evidence type="ECO:0000313" key="2">
    <source>
        <dbReference type="Proteomes" id="UP001152320"/>
    </source>
</evidence>
<dbReference type="AlphaFoldDB" id="A0A9Q1CQJ7"/>
<gene>
    <name evidence="1" type="ORF">HOLleu_03235</name>
</gene>
<reference evidence="1" key="1">
    <citation type="submission" date="2021-10" db="EMBL/GenBank/DDBJ databases">
        <title>Tropical sea cucumber genome reveals ecological adaptation and Cuvierian tubules defense mechanism.</title>
        <authorList>
            <person name="Chen T."/>
        </authorList>
    </citation>
    <scope>NUCLEOTIDE SEQUENCE</scope>
    <source>
        <strain evidence="1">Nanhai2018</strain>
        <tissue evidence="1">Muscle</tissue>
    </source>
</reference>
<proteinExistence type="predicted"/>
<keyword evidence="2" id="KW-1185">Reference proteome</keyword>
<name>A0A9Q1CQJ7_HOLLE</name>
<dbReference type="Proteomes" id="UP001152320">
    <property type="component" value="Chromosome 1"/>
</dbReference>
<evidence type="ECO:0000313" key="1">
    <source>
        <dbReference type="EMBL" id="KAJ8050147.1"/>
    </source>
</evidence>
<organism evidence="1 2">
    <name type="scientific">Holothuria leucospilota</name>
    <name type="common">Black long sea cucumber</name>
    <name type="synonym">Mertensiothuria leucospilota</name>
    <dbReference type="NCBI Taxonomy" id="206669"/>
    <lineage>
        <taxon>Eukaryota</taxon>
        <taxon>Metazoa</taxon>
        <taxon>Echinodermata</taxon>
        <taxon>Eleutherozoa</taxon>
        <taxon>Echinozoa</taxon>
        <taxon>Holothuroidea</taxon>
        <taxon>Aspidochirotacea</taxon>
        <taxon>Aspidochirotida</taxon>
        <taxon>Holothuriidae</taxon>
        <taxon>Holothuria</taxon>
    </lineage>
</organism>
<accession>A0A9Q1CQJ7</accession>
<protein>
    <submittedName>
        <fullName evidence="1">Uncharacterized protein</fullName>
    </submittedName>
</protein>